<evidence type="ECO:0000313" key="4">
    <source>
        <dbReference type="Proteomes" id="UP001153069"/>
    </source>
</evidence>
<feature type="region of interest" description="Disordered" evidence="1">
    <location>
        <begin position="1"/>
        <end position="32"/>
    </location>
</feature>
<accession>A0A9N8DTT6</accession>
<dbReference type="GO" id="GO:0006364">
    <property type="term" value="P:rRNA processing"/>
    <property type="evidence" value="ECO:0007669"/>
    <property type="project" value="InterPro"/>
</dbReference>
<feature type="compositionally biased region" description="Basic residues" evidence="1">
    <location>
        <begin position="1"/>
        <end position="13"/>
    </location>
</feature>
<dbReference type="InterPro" id="IPR045112">
    <property type="entry name" value="PPAN-like"/>
</dbReference>
<dbReference type="PROSITE" id="PS50833">
    <property type="entry name" value="BRIX"/>
    <property type="match status" value="1"/>
</dbReference>
<dbReference type="GO" id="GO:0000027">
    <property type="term" value="P:ribosomal large subunit assembly"/>
    <property type="evidence" value="ECO:0007669"/>
    <property type="project" value="TreeGrafter"/>
</dbReference>
<feature type="compositionally biased region" description="Basic and acidic residues" evidence="1">
    <location>
        <begin position="354"/>
        <end position="387"/>
    </location>
</feature>
<keyword evidence="4" id="KW-1185">Reference proteome</keyword>
<evidence type="ECO:0000259" key="2">
    <source>
        <dbReference type="PROSITE" id="PS50833"/>
    </source>
</evidence>
<name>A0A9N8DTT6_9STRA</name>
<organism evidence="3 4">
    <name type="scientific">Seminavis robusta</name>
    <dbReference type="NCBI Taxonomy" id="568900"/>
    <lineage>
        <taxon>Eukaryota</taxon>
        <taxon>Sar</taxon>
        <taxon>Stramenopiles</taxon>
        <taxon>Ochrophyta</taxon>
        <taxon>Bacillariophyta</taxon>
        <taxon>Bacillariophyceae</taxon>
        <taxon>Bacillariophycidae</taxon>
        <taxon>Naviculales</taxon>
        <taxon>Naviculaceae</taxon>
        <taxon>Seminavis</taxon>
    </lineage>
</organism>
<protein>
    <submittedName>
        <fullName evidence="3">Suppressor of SWI4 1 homolog</fullName>
    </submittedName>
</protein>
<proteinExistence type="predicted"/>
<dbReference type="SMART" id="SM00879">
    <property type="entry name" value="Brix"/>
    <property type="match status" value="1"/>
</dbReference>
<feature type="compositionally biased region" description="Acidic residues" evidence="1">
    <location>
        <begin position="433"/>
        <end position="445"/>
    </location>
</feature>
<comment type="caution">
    <text evidence="3">The sequence shown here is derived from an EMBL/GenBank/DDBJ whole genome shotgun (WGS) entry which is preliminary data.</text>
</comment>
<dbReference type="PANTHER" id="PTHR12661:SF5">
    <property type="entry name" value="SUPPRESSOR OF SWI4 1 HOMOLOG"/>
    <property type="match status" value="1"/>
</dbReference>
<dbReference type="GO" id="GO:0019843">
    <property type="term" value="F:rRNA binding"/>
    <property type="evidence" value="ECO:0007669"/>
    <property type="project" value="InterPro"/>
</dbReference>
<dbReference type="EMBL" id="CAICTM010000350">
    <property type="protein sequence ID" value="CAB9508552.1"/>
    <property type="molecule type" value="Genomic_DNA"/>
</dbReference>
<evidence type="ECO:0000256" key="1">
    <source>
        <dbReference type="SAM" id="MobiDB-lite"/>
    </source>
</evidence>
<feature type="compositionally biased region" description="Basic and acidic residues" evidence="1">
    <location>
        <begin position="14"/>
        <end position="23"/>
    </location>
</feature>
<dbReference type="AlphaFoldDB" id="A0A9N8DTT6"/>
<feature type="region of interest" description="Disordered" evidence="1">
    <location>
        <begin position="354"/>
        <end position="445"/>
    </location>
</feature>
<evidence type="ECO:0000313" key="3">
    <source>
        <dbReference type="EMBL" id="CAB9508552.1"/>
    </source>
</evidence>
<feature type="domain" description="Brix" evidence="2">
    <location>
        <begin position="37"/>
        <end position="335"/>
    </location>
</feature>
<dbReference type="Pfam" id="PF04427">
    <property type="entry name" value="Brix"/>
    <property type="match status" value="1"/>
</dbReference>
<dbReference type="PANTHER" id="PTHR12661">
    <property type="entry name" value="PETER PAN-RELATED"/>
    <property type="match status" value="1"/>
</dbReference>
<dbReference type="GO" id="GO:0030687">
    <property type="term" value="C:preribosome, large subunit precursor"/>
    <property type="evidence" value="ECO:0007669"/>
    <property type="project" value="TreeGrafter"/>
</dbReference>
<gene>
    <name evidence="3" type="ORF">SEMRO_351_G124070.1</name>
</gene>
<reference evidence="3" key="1">
    <citation type="submission" date="2020-06" db="EMBL/GenBank/DDBJ databases">
        <authorList>
            <consortium name="Plant Systems Biology data submission"/>
        </authorList>
    </citation>
    <scope>NUCLEOTIDE SEQUENCE</scope>
    <source>
        <strain evidence="3">D6</strain>
    </source>
</reference>
<dbReference type="Proteomes" id="UP001153069">
    <property type="component" value="Unassembled WGS sequence"/>
</dbReference>
<dbReference type="OrthoDB" id="10261452at2759"/>
<sequence>MPKKGRGRKKNRTHVKDLEESKPENALVSNKQETKVPKSLVIRRGKTEHEVAELVEDLRKLMLPYTALQFQEDPRNRKLTLEKYCQKLALPMGITHIMAFTQNETRLNLRLARTPEGPTITFRVTQFSLNKHIKSLQRRPMADNARALHQNPPIVVTNNFGDASAPPQIKLLRITFQNMFPAINVASVRLADCRRVVLFHLVDEEVVEEESSSKDDDKTTKTTTTRTVIKQRVQIRHYAIKANPVGVNRKVRRLIQSKLPNLNKVQDIADYITGQQAGATGDVSDSEAEEDPQHQVVLPQSYGGNVKSQKSALKLVELGPRLSLELIKVEKGLGGGDVMFHAYEKKTPEEAKALKERKDRERNLKQQRKEEQQRNVDRKRKAEDEKRVAKRKRKEEREQATMEALRQGGGAASGMSMEEEEQSDDDNSKQDESESEGDNDSGSDE</sequence>
<dbReference type="InterPro" id="IPR007109">
    <property type="entry name" value="Brix"/>
</dbReference>